<dbReference type="GO" id="GO:0003723">
    <property type="term" value="F:RNA binding"/>
    <property type="evidence" value="ECO:0007669"/>
    <property type="project" value="UniProtKB-KW"/>
</dbReference>
<evidence type="ECO:0000256" key="5">
    <source>
        <dbReference type="ARBA" id="ARBA00022917"/>
    </source>
</evidence>
<dbReference type="RefSeq" id="XP_019493069.1">
    <property type="nucleotide sequence ID" value="XM_019637524.1"/>
</dbReference>
<dbReference type="OrthoDB" id="10250414at2759"/>
<evidence type="ECO:0000313" key="7">
    <source>
        <dbReference type="Proteomes" id="UP000694851"/>
    </source>
</evidence>
<sequence>MLPFVSETFDKQQANTIFWSPQGQFVVLAGLRSMNGALAFVDTSDCTVMNIAEHYMASDVEWDPTGRYVITSVSWWSHKVDNAYWLWTFQGRLLQKNNKDRFCQLLWRPRPPTLLSQDQIKVWCPSSLRGRGSKRKSFLLSLSGWSERGIET</sequence>
<dbReference type="InterPro" id="IPR011400">
    <property type="entry name" value="EIF3B"/>
</dbReference>
<keyword evidence="2" id="KW-0396">Initiation factor</keyword>
<dbReference type="PANTHER" id="PTHR14068:SF0">
    <property type="entry name" value="EUKARYOTIC TRANSLATION INITIATION FACTOR 3 SUBUNIT B"/>
    <property type="match status" value="1"/>
</dbReference>
<dbReference type="Pfam" id="PF08662">
    <property type="entry name" value="eIF2A"/>
    <property type="match status" value="1"/>
</dbReference>
<keyword evidence="4" id="KW-0694">RNA-binding</keyword>
<feature type="domain" description="Translation initiation factor beta propellor-like" evidence="6">
    <location>
        <begin position="8"/>
        <end position="105"/>
    </location>
</feature>
<dbReference type="Proteomes" id="UP000694851">
    <property type="component" value="Unplaced"/>
</dbReference>
<dbReference type="GO" id="GO:0031369">
    <property type="term" value="F:translation initiation factor binding"/>
    <property type="evidence" value="ECO:0007669"/>
    <property type="project" value="InterPro"/>
</dbReference>
<proteinExistence type="predicted"/>
<protein>
    <submittedName>
        <fullName evidence="8">Eukaryotic translation initiation factor 3 subunit B-like</fullName>
    </submittedName>
</protein>
<evidence type="ECO:0000259" key="6">
    <source>
        <dbReference type="Pfam" id="PF08662"/>
    </source>
</evidence>
<keyword evidence="5" id="KW-0648">Protein biosynthesis</keyword>
<name>A0A8B7QW86_HIPAR</name>
<evidence type="ECO:0000313" key="8">
    <source>
        <dbReference type="RefSeq" id="XP_019493069.1"/>
    </source>
</evidence>
<gene>
    <name evidence="8" type="primary">LOC109380198</name>
</gene>
<evidence type="ECO:0000256" key="2">
    <source>
        <dbReference type="ARBA" id="ARBA00022540"/>
    </source>
</evidence>
<keyword evidence="1" id="KW-0963">Cytoplasm</keyword>
<dbReference type="GeneID" id="109380198"/>
<dbReference type="SUPFAM" id="SSF82171">
    <property type="entry name" value="DPP6 N-terminal domain-like"/>
    <property type="match status" value="1"/>
</dbReference>
<organism evidence="7 8">
    <name type="scientific">Hipposideros armiger</name>
    <name type="common">Great Himalayan leaf-nosed bat</name>
    <dbReference type="NCBI Taxonomy" id="186990"/>
    <lineage>
        <taxon>Eukaryota</taxon>
        <taxon>Metazoa</taxon>
        <taxon>Chordata</taxon>
        <taxon>Craniata</taxon>
        <taxon>Vertebrata</taxon>
        <taxon>Euteleostomi</taxon>
        <taxon>Mammalia</taxon>
        <taxon>Eutheria</taxon>
        <taxon>Laurasiatheria</taxon>
        <taxon>Chiroptera</taxon>
        <taxon>Yinpterochiroptera</taxon>
        <taxon>Rhinolophoidea</taxon>
        <taxon>Hipposideridae</taxon>
        <taxon>Hipposideros</taxon>
    </lineage>
</organism>
<evidence type="ECO:0000256" key="3">
    <source>
        <dbReference type="ARBA" id="ARBA00022574"/>
    </source>
</evidence>
<accession>A0A8B7QW86</accession>
<keyword evidence="3" id="KW-0853">WD repeat</keyword>
<dbReference type="PANTHER" id="PTHR14068">
    <property type="entry name" value="EUKARYOTIC TRANSLATION INITIATION FACTOR 3 EIF3 -RELATED"/>
    <property type="match status" value="1"/>
</dbReference>
<evidence type="ECO:0000256" key="1">
    <source>
        <dbReference type="ARBA" id="ARBA00022490"/>
    </source>
</evidence>
<dbReference type="GO" id="GO:0005852">
    <property type="term" value="C:eukaryotic translation initiation factor 3 complex"/>
    <property type="evidence" value="ECO:0007669"/>
    <property type="project" value="InterPro"/>
</dbReference>
<reference evidence="8" key="1">
    <citation type="submission" date="2025-08" db="UniProtKB">
        <authorList>
            <consortium name="RefSeq"/>
        </authorList>
    </citation>
    <scope>IDENTIFICATION</scope>
    <source>
        <tissue evidence="8">Muscle</tissue>
    </source>
</reference>
<dbReference type="KEGG" id="hai:109380198"/>
<dbReference type="GO" id="GO:0003743">
    <property type="term" value="F:translation initiation factor activity"/>
    <property type="evidence" value="ECO:0007669"/>
    <property type="project" value="UniProtKB-KW"/>
</dbReference>
<keyword evidence="7" id="KW-1185">Reference proteome</keyword>
<dbReference type="InterPro" id="IPR013979">
    <property type="entry name" value="TIF_beta_prop-like"/>
</dbReference>
<dbReference type="AlphaFoldDB" id="A0A8B7QW86"/>
<evidence type="ECO:0000256" key="4">
    <source>
        <dbReference type="ARBA" id="ARBA00022884"/>
    </source>
</evidence>